<evidence type="ECO:0000256" key="2">
    <source>
        <dbReference type="SAM" id="SignalP"/>
    </source>
</evidence>
<proteinExistence type="predicted"/>
<comment type="caution">
    <text evidence="3">The sequence shown here is derived from an EMBL/GenBank/DDBJ whole genome shotgun (WGS) entry which is preliminary data.</text>
</comment>
<evidence type="ECO:0000256" key="1">
    <source>
        <dbReference type="SAM" id="MobiDB-lite"/>
    </source>
</evidence>
<feature type="chain" id="PRO_5021833627" evidence="2">
    <location>
        <begin position="29"/>
        <end position="228"/>
    </location>
</feature>
<keyword evidence="4" id="KW-1185">Reference proteome</keyword>
<dbReference type="Proteomes" id="UP000320762">
    <property type="component" value="Unassembled WGS sequence"/>
</dbReference>
<keyword evidence="2" id="KW-0732">Signal</keyword>
<gene>
    <name evidence="3" type="ORF">BD626DRAFT_497147</name>
</gene>
<evidence type="ECO:0000313" key="3">
    <source>
        <dbReference type="EMBL" id="TRM62962.1"/>
    </source>
</evidence>
<feature type="region of interest" description="Disordered" evidence="1">
    <location>
        <begin position="188"/>
        <end position="228"/>
    </location>
</feature>
<accession>A0A550CDT1</accession>
<sequence length="228" mass="24338">MRPITLANWKRTVAWGSLLAATALPANAPSAALPFIPPASASSHPPRRALGLRPGCRAPCALHRARRGELGSAKAQLCSCPACRDYLPHSAISSASASEHRVARESWFSFIQSPLLTGMYAFVHVLVDSPWTPIGPLDCMSPILQCNEGNVLHTPYLCRSVKTDHYVFTQALSCNAIRLNFASMTATQTADTSSTRAHEETLSAGGELAGNPPPCVPGPPLPRRLHVG</sequence>
<protein>
    <submittedName>
        <fullName evidence="3">Uncharacterized protein</fullName>
    </submittedName>
</protein>
<dbReference type="EMBL" id="VDMD01000011">
    <property type="protein sequence ID" value="TRM62962.1"/>
    <property type="molecule type" value="Genomic_DNA"/>
</dbReference>
<dbReference type="AlphaFoldDB" id="A0A550CDT1"/>
<name>A0A550CDT1_9AGAR</name>
<organism evidence="3 4">
    <name type="scientific">Schizophyllum amplum</name>
    <dbReference type="NCBI Taxonomy" id="97359"/>
    <lineage>
        <taxon>Eukaryota</taxon>
        <taxon>Fungi</taxon>
        <taxon>Dikarya</taxon>
        <taxon>Basidiomycota</taxon>
        <taxon>Agaricomycotina</taxon>
        <taxon>Agaricomycetes</taxon>
        <taxon>Agaricomycetidae</taxon>
        <taxon>Agaricales</taxon>
        <taxon>Schizophyllaceae</taxon>
        <taxon>Schizophyllum</taxon>
    </lineage>
</organism>
<feature type="signal peptide" evidence="2">
    <location>
        <begin position="1"/>
        <end position="28"/>
    </location>
</feature>
<feature type="compositionally biased region" description="Pro residues" evidence="1">
    <location>
        <begin position="211"/>
        <end position="222"/>
    </location>
</feature>
<evidence type="ECO:0000313" key="4">
    <source>
        <dbReference type="Proteomes" id="UP000320762"/>
    </source>
</evidence>
<reference evidence="3 4" key="1">
    <citation type="journal article" date="2019" name="New Phytol.">
        <title>Comparative genomics reveals unique wood-decay strategies and fruiting body development in the Schizophyllaceae.</title>
        <authorList>
            <person name="Almasi E."/>
            <person name="Sahu N."/>
            <person name="Krizsan K."/>
            <person name="Balint B."/>
            <person name="Kovacs G.M."/>
            <person name="Kiss B."/>
            <person name="Cseklye J."/>
            <person name="Drula E."/>
            <person name="Henrissat B."/>
            <person name="Nagy I."/>
            <person name="Chovatia M."/>
            <person name="Adam C."/>
            <person name="LaButti K."/>
            <person name="Lipzen A."/>
            <person name="Riley R."/>
            <person name="Grigoriev I.V."/>
            <person name="Nagy L.G."/>
        </authorList>
    </citation>
    <scope>NUCLEOTIDE SEQUENCE [LARGE SCALE GENOMIC DNA]</scope>
    <source>
        <strain evidence="3 4">NL-1724</strain>
    </source>
</reference>